<evidence type="ECO:0000313" key="2">
    <source>
        <dbReference type="Ensembl" id="ENSCINP00000035024.1"/>
    </source>
</evidence>
<sequence length="60" mass="7317">MQILILFGHLQRARQVQATRSYQRTLVHFVFGYLCFIFCVRTFPFINLLLWEILYRSSFN</sequence>
<keyword evidence="1" id="KW-0472">Membrane</keyword>
<reference evidence="3" key="1">
    <citation type="journal article" date="2002" name="Science">
        <title>The draft genome of Ciona intestinalis: insights into chordate and vertebrate origins.</title>
        <authorList>
            <person name="Dehal P."/>
            <person name="Satou Y."/>
            <person name="Campbell R.K."/>
            <person name="Chapman J."/>
            <person name="Degnan B."/>
            <person name="De Tomaso A."/>
            <person name="Davidson B."/>
            <person name="Di Gregorio A."/>
            <person name="Gelpke M."/>
            <person name="Goodstein D.M."/>
            <person name="Harafuji N."/>
            <person name="Hastings K.E."/>
            <person name="Ho I."/>
            <person name="Hotta K."/>
            <person name="Huang W."/>
            <person name="Kawashima T."/>
            <person name="Lemaire P."/>
            <person name="Martinez D."/>
            <person name="Meinertzhagen I.A."/>
            <person name="Necula S."/>
            <person name="Nonaka M."/>
            <person name="Putnam N."/>
            <person name="Rash S."/>
            <person name="Saiga H."/>
            <person name="Satake M."/>
            <person name="Terry A."/>
            <person name="Yamada L."/>
            <person name="Wang H.G."/>
            <person name="Awazu S."/>
            <person name="Azumi K."/>
            <person name="Boore J."/>
            <person name="Branno M."/>
            <person name="Chin-Bow S."/>
            <person name="DeSantis R."/>
            <person name="Doyle S."/>
            <person name="Francino P."/>
            <person name="Keys D.N."/>
            <person name="Haga S."/>
            <person name="Hayashi H."/>
            <person name="Hino K."/>
            <person name="Imai K.S."/>
            <person name="Inaba K."/>
            <person name="Kano S."/>
            <person name="Kobayashi K."/>
            <person name="Kobayashi M."/>
            <person name="Lee B.I."/>
            <person name="Makabe K.W."/>
            <person name="Manohar C."/>
            <person name="Matassi G."/>
            <person name="Medina M."/>
            <person name="Mochizuki Y."/>
            <person name="Mount S."/>
            <person name="Morishita T."/>
            <person name="Miura S."/>
            <person name="Nakayama A."/>
            <person name="Nishizaka S."/>
            <person name="Nomoto H."/>
            <person name="Ohta F."/>
            <person name="Oishi K."/>
            <person name="Rigoutsos I."/>
            <person name="Sano M."/>
            <person name="Sasaki A."/>
            <person name="Sasakura Y."/>
            <person name="Shoguchi E."/>
            <person name="Shin-i T."/>
            <person name="Spagnuolo A."/>
            <person name="Stainier D."/>
            <person name="Suzuki M.M."/>
            <person name="Tassy O."/>
            <person name="Takatori N."/>
            <person name="Tokuoka M."/>
            <person name="Yagi K."/>
            <person name="Yoshizaki F."/>
            <person name="Wada S."/>
            <person name="Zhang C."/>
            <person name="Hyatt P.D."/>
            <person name="Larimer F."/>
            <person name="Detter C."/>
            <person name="Doggett N."/>
            <person name="Glavina T."/>
            <person name="Hawkins T."/>
            <person name="Richardson P."/>
            <person name="Lucas S."/>
            <person name="Kohara Y."/>
            <person name="Levine M."/>
            <person name="Satoh N."/>
            <person name="Rokhsar D.S."/>
        </authorList>
    </citation>
    <scope>NUCLEOTIDE SEQUENCE [LARGE SCALE GENOMIC DNA]</scope>
</reference>
<reference evidence="2" key="2">
    <citation type="journal article" date="2008" name="Genome Biol.">
        <title>Improved genome assembly and evidence-based global gene model set for the chordate Ciona intestinalis: new insight into intron and operon populations.</title>
        <authorList>
            <person name="Satou Y."/>
            <person name="Mineta K."/>
            <person name="Ogasawara M."/>
            <person name="Sasakura Y."/>
            <person name="Shoguchi E."/>
            <person name="Ueno K."/>
            <person name="Yamada L."/>
            <person name="Matsumoto J."/>
            <person name="Wasserscheid J."/>
            <person name="Dewar K."/>
            <person name="Wiley G.B."/>
            <person name="Macmil S.L."/>
            <person name="Roe B.A."/>
            <person name="Zeller R.W."/>
            <person name="Hastings K.E."/>
            <person name="Lemaire P."/>
            <person name="Lindquist E."/>
            <person name="Endo T."/>
            <person name="Hotta K."/>
            <person name="Inaba K."/>
        </authorList>
    </citation>
    <scope>NUCLEOTIDE SEQUENCE [LARGE SCALE GENOMIC DNA]</scope>
    <source>
        <strain evidence="2">wild type</strain>
    </source>
</reference>
<accession>H2XZE0</accession>
<proteinExistence type="predicted"/>
<keyword evidence="3" id="KW-1185">Reference proteome</keyword>
<dbReference type="Ensembl" id="ENSCINT00000034516.1">
    <property type="protein sequence ID" value="ENSCINP00000035024.1"/>
    <property type="gene ID" value="ENSCING00000019440.1"/>
</dbReference>
<dbReference type="Proteomes" id="UP000008144">
    <property type="component" value="Chromosome 11"/>
</dbReference>
<organism evidence="2 3">
    <name type="scientific">Ciona intestinalis</name>
    <name type="common">Transparent sea squirt</name>
    <name type="synonym">Ascidia intestinalis</name>
    <dbReference type="NCBI Taxonomy" id="7719"/>
    <lineage>
        <taxon>Eukaryota</taxon>
        <taxon>Metazoa</taxon>
        <taxon>Chordata</taxon>
        <taxon>Tunicata</taxon>
        <taxon>Ascidiacea</taxon>
        <taxon>Phlebobranchia</taxon>
        <taxon>Cionidae</taxon>
        <taxon>Ciona</taxon>
    </lineage>
</organism>
<evidence type="ECO:0000256" key="1">
    <source>
        <dbReference type="SAM" id="Phobius"/>
    </source>
</evidence>
<feature type="transmembrane region" description="Helical" evidence="1">
    <location>
        <begin position="28"/>
        <end position="51"/>
    </location>
</feature>
<dbReference type="EMBL" id="EAAA01000660">
    <property type="status" value="NOT_ANNOTATED_CDS"/>
    <property type="molecule type" value="Genomic_DNA"/>
</dbReference>
<dbReference type="InParanoid" id="H2XZE0"/>
<protein>
    <submittedName>
        <fullName evidence="2">Uncharacterized protein</fullName>
    </submittedName>
</protein>
<evidence type="ECO:0000313" key="3">
    <source>
        <dbReference type="Proteomes" id="UP000008144"/>
    </source>
</evidence>
<keyword evidence="1" id="KW-1133">Transmembrane helix</keyword>
<keyword evidence="1" id="KW-0812">Transmembrane</keyword>
<dbReference type="HOGENOM" id="CLU_2941006_0_0_1"/>
<reference evidence="2" key="4">
    <citation type="submission" date="2025-09" db="UniProtKB">
        <authorList>
            <consortium name="Ensembl"/>
        </authorList>
    </citation>
    <scope>IDENTIFICATION</scope>
</reference>
<name>H2XZE0_CIOIN</name>
<dbReference type="AlphaFoldDB" id="H2XZE0"/>
<reference evidence="2" key="3">
    <citation type="submission" date="2025-08" db="UniProtKB">
        <authorList>
            <consortium name="Ensembl"/>
        </authorList>
    </citation>
    <scope>IDENTIFICATION</scope>
</reference>